<dbReference type="PANTHER" id="PTHR34407">
    <property type="entry name" value="EXPRESSED PROTEIN"/>
    <property type="match status" value="1"/>
</dbReference>
<sequence>MQIGPSYGMGHFKLNKTVQAKNANWSQLHHDKTVFSSSSSPTHNPKHAQTNTAEGEPTEYNLKMPKSSLFMCSFLVFMFIIIYHLHTMKIFEISLKIPAPRQLTELEKLFKLRNNLSVITSDKALLARSIQAGKSDGFRHVLMKALRGENVSMLVIGGSHSAGGKLGLDENSRDGLYYKVFQNWWNETFGRFTKSFLNVTALTIGDTSSYFFAFCYRTFIPEGTSFDIVLIEMSANDKGFASAKPLEQLTRQALIYPSAPVVFYINVVHDFGINPYTKTVENPSCVTLEDFGQAELARHYDITSFNLREIICRKEKGRWKVVYLRMAGSDGKHIGVKAHAQIAYMMTEYVENIYQEIAHNFTSTHPFPITRVRGKRKSFTLPSLCFIKRETEALKEPLCWTGKTPNVFKKLHRSNLKFEIKEKAGFSPCIQMYGQKWNVKRVGAELRTDSKGGWCAWRSSSILKLKIYVPRIVGDNSFRTRSVTILTIHKEGRAAIWLDNNKNRTVKTKSTKFRKNQVDTIGRRLEPGYHTITIRALSNEMFCVAGVFVGAPDYHLV</sequence>
<name>A0A2B4SDZ1_STYPI</name>
<organism evidence="3 4">
    <name type="scientific">Stylophora pistillata</name>
    <name type="common">Smooth cauliflower coral</name>
    <dbReference type="NCBI Taxonomy" id="50429"/>
    <lineage>
        <taxon>Eukaryota</taxon>
        <taxon>Metazoa</taxon>
        <taxon>Cnidaria</taxon>
        <taxon>Anthozoa</taxon>
        <taxon>Hexacorallia</taxon>
        <taxon>Scleractinia</taxon>
        <taxon>Astrocoeniina</taxon>
        <taxon>Pocilloporidae</taxon>
        <taxon>Stylophora</taxon>
    </lineage>
</organism>
<dbReference type="OrthoDB" id="5951887at2759"/>
<evidence type="ECO:0008006" key="5">
    <source>
        <dbReference type="Google" id="ProtNLM"/>
    </source>
</evidence>
<evidence type="ECO:0000256" key="1">
    <source>
        <dbReference type="SAM" id="MobiDB-lite"/>
    </source>
</evidence>
<dbReference type="AlphaFoldDB" id="A0A2B4SDZ1"/>
<evidence type="ECO:0000256" key="2">
    <source>
        <dbReference type="SAM" id="Phobius"/>
    </source>
</evidence>
<feature type="transmembrane region" description="Helical" evidence="2">
    <location>
        <begin position="68"/>
        <end position="86"/>
    </location>
</feature>
<proteinExistence type="predicted"/>
<accession>A0A2B4SDZ1</accession>
<dbReference type="CDD" id="cd00229">
    <property type="entry name" value="SGNH_hydrolase"/>
    <property type="match status" value="1"/>
</dbReference>
<dbReference type="SUPFAM" id="SSF52266">
    <property type="entry name" value="SGNH hydrolase"/>
    <property type="match status" value="1"/>
</dbReference>
<comment type="caution">
    <text evidence="3">The sequence shown here is derived from an EMBL/GenBank/DDBJ whole genome shotgun (WGS) entry which is preliminary data.</text>
</comment>
<keyword evidence="4" id="KW-1185">Reference proteome</keyword>
<dbReference type="PANTHER" id="PTHR34407:SF1">
    <property type="entry name" value="SGNH HYDROLASE-TYPE ESTERASE DOMAIN-CONTAINING PROTEIN"/>
    <property type="match status" value="1"/>
</dbReference>
<dbReference type="EMBL" id="LSMT01000121">
    <property type="protein sequence ID" value="PFX26655.1"/>
    <property type="molecule type" value="Genomic_DNA"/>
</dbReference>
<feature type="compositionally biased region" description="Polar residues" evidence="1">
    <location>
        <begin position="34"/>
        <end position="53"/>
    </location>
</feature>
<reference evidence="4" key="1">
    <citation type="journal article" date="2017" name="bioRxiv">
        <title>Comparative analysis of the genomes of Stylophora pistillata and Acropora digitifera provides evidence for extensive differences between species of corals.</title>
        <authorList>
            <person name="Voolstra C.R."/>
            <person name="Li Y."/>
            <person name="Liew Y.J."/>
            <person name="Baumgarten S."/>
            <person name="Zoccola D."/>
            <person name="Flot J.-F."/>
            <person name="Tambutte S."/>
            <person name="Allemand D."/>
            <person name="Aranda M."/>
        </authorList>
    </citation>
    <scope>NUCLEOTIDE SEQUENCE [LARGE SCALE GENOMIC DNA]</scope>
</reference>
<dbReference type="Proteomes" id="UP000225706">
    <property type="component" value="Unassembled WGS sequence"/>
</dbReference>
<evidence type="ECO:0000313" key="4">
    <source>
        <dbReference type="Proteomes" id="UP000225706"/>
    </source>
</evidence>
<protein>
    <recommendedName>
        <fullName evidence="5">SGNH hydrolase-type esterase domain-containing protein</fullName>
    </recommendedName>
</protein>
<gene>
    <name evidence="3" type="ORF">AWC38_SpisGene8687</name>
</gene>
<keyword evidence="2" id="KW-0472">Membrane</keyword>
<feature type="region of interest" description="Disordered" evidence="1">
    <location>
        <begin position="34"/>
        <end position="58"/>
    </location>
</feature>
<keyword evidence="2" id="KW-0812">Transmembrane</keyword>
<keyword evidence="2" id="KW-1133">Transmembrane helix</keyword>
<evidence type="ECO:0000313" key="3">
    <source>
        <dbReference type="EMBL" id="PFX26655.1"/>
    </source>
</evidence>